<evidence type="ECO:0000313" key="2">
    <source>
        <dbReference type="Proteomes" id="UP000308600"/>
    </source>
</evidence>
<name>A0ACD3A5G1_9AGAR</name>
<protein>
    <submittedName>
        <fullName evidence="1">Uncharacterized protein</fullName>
    </submittedName>
</protein>
<evidence type="ECO:0000313" key="1">
    <source>
        <dbReference type="EMBL" id="TFK60614.1"/>
    </source>
</evidence>
<proteinExistence type="predicted"/>
<gene>
    <name evidence="1" type="ORF">BDN72DRAFT_850375</name>
</gene>
<dbReference type="EMBL" id="ML208752">
    <property type="protein sequence ID" value="TFK60614.1"/>
    <property type="molecule type" value="Genomic_DNA"/>
</dbReference>
<reference evidence="1 2" key="1">
    <citation type="journal article" date="2019" name="Nat. Ecol. Evol.">
        <title>Megaphylogeny resolves global patterns of mushroom evolution.</title>
        <authorList>
            <person name="Varga T."/>
            <person name="Krizsan K."/>
            <person name="Foldi C."/>
            <person name="Dima B."/>
            <person name="Sanchez-Garcia M."/>
            <person name="Sanchez-Ramirez S."/>
            <person name="Szollosi G.J."/>
            <person name="Szarkandi J.G."/>
            <person name="Papp V."/>
            <person name="Albert L."/>
            <person name="Andreopoulos W."/>
            <person name="Angelini C."/>
            <person name="Antonin V."/>
            <person name="Barry K.W."/>
            <person name="Bougher N.L."/>
            <person name="Buchanan P."/>
            <person name="Buyck B."/>
            <person name="Bense V."/>
            <person name="Catcheside P."/>
            <person name="Chovatia M."/>
            <person name="Cooper J."/>
            <person name="Damon W."/>
            <person name="Desjardin D."/>
            <person name="Finy P."/>
            <person name="Geml J."/>
            <person name="Haridas S."/>
            <person name="Hughes K."/>
            <person name="Justo A."/>
            <person name="Karasinski D."/>
            <person name="Kautmanova I."/>
            <person name="Kiss B."/>
            <person name="Kocsube S."/>
            <person name="Kotiranta H."/>
            <person name="LaButti K.M."/>
            <person name="Lechner B.E."/>
            <person name="Liimatainen K."/>
            <person name="Lipzen A."/>
            <person name="Lukacs Z."/>
            <person name="Mihaltcheva S."/>
            <person name="Morgado L.N."/>
            <person name="Niskanen T."/>
            <person name="Noordeloos M.E."/>
            <person name="Ohm R.A."/>
            <person name="Ortiz-Santana B."/>
            <person name="Ovrebo C."/>
            <person name="Racz N."/>
            <person name="Riley R."/>
            <person name="Savchenko A."/>
            <person name="Shiryaev A."/>
            <person name="Soop K."/>
            <person name="Spirin V."/>
            <person name="Szebenyi C."/>
            <person name="Tomsovsky M."/>
            <person name="Tulloss R.E."/>
            <person name="Uehling J."/>
            <person name="Grigoriev I.V."/>
            <person name="Vagvolgyi C."/>
            <person name="Papp T."/>
            <person name="Martin F.M."/>
            <person name="Miettinen O."/>
            <person name="Hibbett D.S."/>
            <person name="Nagy L.G."/>
        </authorList>
    </citation>
    <scope>NUCLEOTIDE SEQUENCE [LARGE SCALE GENOMIC DNA]</scope>
    <source>
        <strain evidence="1 2">NL-1719</strain>
    </source>
</reference>
<organism evidence="1 2">
    <name type="scientific">Pluteus cervinus</name>
    <dbReference type="NCBI Taxonomy" id="181527"/>
    <lineage>
        <taxon>Eukaryota</taxon>
        <taxon>Fungi</taxon>
        <taxon>Dikarya</taxon>
        <taxon>Basidiomycota</taxon>
        <taxon>Agaricomycotina</taxon>
        <taxon>Agaricomycetes</taxon>
        <taxon>Agaricomycetidae</taxon>
        <taxon>Agaricales</taxon>
        <taxon>Pluteineae</taxon>
        <taxon>Pluteaceae</taxon>
        <taxon>Pluteus</taxon>
    </lineage>
</organism>
<accession>A0ACD3A5G1</accession>
<dbReference type="Proteomes" id="UP000308600">
    <property type="component" value="Unassembled WGS sequence"/>
</dbReference>
<keyword evidence="2" id="KW-1185">Reference proteome</keyword>
<sequence length="254" mass="28688">MVQDDLSKLHRLVRDQDKVVANAIMECKKDIQDHLVLLNASVSSHALMLLEEVGRRVTEINAVAKCVPGGIAISGGITFEDATGKKYQIHAYMMTSIKQFEAFMKAMFQDPRKKECIALQKFVDASAFELYTEMAGIIKEDADLLVLFQENEATLKMRVIVEQKKTWENDAQKLKNNNPHREILVTSEVDEGLGSKDEIEEGTLEMMKNMHIKQLSQANFAQADPDPPLWLQDDLMAKYPGDILELFCKRLDGG</sequence>